<dbReference type="InterPro" id="IPR007508">
    <property type="entry name" value="DtdA"/>
</dbReference>
<evidence type="ECO:0000256" key="1">
    <source>
        <dbReference type="ARBA" id="ARBA00022723"/>
    </source>
</evidence>
<comment type="catalytic activity">
    <reaction evidence="4">
        <text>a D-aminoacyl-tRNA + H2O = a tRNA + a D-alpha-amino acid + H(+)</text>
        <dbReference type="Rhea" id="RHEA:13953"/>
        <dbReference type="Rhea" id="RHEA-COMP:10123"/>
        <dbReference type="Rhea" id="RHEA-COMP:10124"/>
        <dbReference type="ChEBI" id="CHEBI:15377"/>
        <dbReference type="ChEBI" id="CHEBI:15378"/>
        <dbReference type="ChEBI" id="CHEBI:59871"/>
        <dbReference type="ChEBI" id="CHEBI:78442"/>
        <dbReference type="ChEBI" id="CHEBI:79333"/>
        <dbReference type="EC" id="3.1.1.96"/>
    </reaction>
</comment>
<keyword evidence="3 4" id="KW-0862">Zinc</keyword>
<dbReference type="PIRSF" id="PIRSF016210">
    <property type="entry name" value="UCP016210"/>
    <property type="match status" value="1"/>
</dbReference>
<proteinExistence type="inferred from homology"/>
<comment type="cofactor">
    <cofactor evidence="4">
        <name>Zn(2+)</name>
        <dbReference type="ChEBI" id="CHEBI:29105"/>
    </cofactor>
    <text evidence="4">Binds 2 Zn(2+) ions per subunit.</text>
</comment>
<dbReference type="Proteomes" id="UP000192315">
    <property type="component" value="Unassembled WGS sequence"/>
</dbReference>
<evidence type="ECO:0000256" key="2">
    <source>
        <dbReference type="ARBA" id="ARBA00022801"/>
    </source>
</evidence>
<dbReference type="Pfam" id="PF04414">
    <property type="entry name" value="tRNA_deacylase"/>
    <property type="match status" value="1"/>
</dbReference>
<comment type="subunit">
    <text evidence="4">Monomer.</text>
</comment>
<dbReference type="EMBL" id="FWYE01000001">
    <property type="protein sequence ID" value="SMD30497.1"/>
    <property type="molecule type" value="Genomic_DNA"/>
</dbReference>
<dbReference type="Gene3D" id="3.40.630.50">
    <property type="entry name" value="AF0625-like"/>
    <property type="match status" value="1"/>
</dbReference>
<protein>
    <recommendedName>
        <fullName evidence="4">D-aminoacyl-tRNA deacylase</fullName>
        <ecNumber evidence="4">3.1.1.96</ecNumber>
    </recommendedName>
</protein>
<dbReference type="InterPro" id="IPR018033">
    <property type="entry name" value="Deacylase_DtdA_archaea"/>
</dbReference>
<accession>A0A8G2FVY0</accession>
<evidence type="ECO:0000313" key="6">
    <source>
        <dbReference type="Proteomes" id="UP000192315"/>
    </source>
</evidence>
<comment type="function">
    <text evidence="4">D-aminoacyl-tRNA deacylase with broad substrate specificity. By recycling D-aminoacyl-tRNA to D-amino acids and free tRNA molecules, this enzyme counteracts the toxicity associated with the formation of D-aminoacyl-tRNA entities in vivo.</text>
</comment>
<comment type="similarity">
    <text evidence="4">Belongs to the DtdA deacylase family.</text>
</comment>
<dbReference type="AlphaFoldDB" id="A0A8G2FVY0"/>
<organism evidence="5 6">
    <name type="scientific">Picrophilus torridus (strain ATCC 700027 / DSM 9790 / JCM 10055 / NBRC 100828 / KAW 2/3)</name>
    <dbReference type="NCBI Taxonomy" id="1122961"/>
    <lineage>
        <taxon>Archaea</taxon>
        <taxon>Methanobacteriati</taxon>
        <taxon>Thermoplasmatota</taxon>
        <taxon>Thermoplasmata</taxon>
        <taxon>Thermoplasmatales</taxon>
        <taxon>Picrophilaceae</taxon>
        <taxon>Picrophilus</taxon>
    </lineage>
</organism>
<dbReference type="SUPFAM" id="SSF142535">
    <property type="entry name" value="AF0625-like"/>
    <property type="match status" value="1"/>
</dbReference>
<evidence type="ECO:0000256" key="4">
    <source>
        <dbReference type="HAMAP-Rule" id="MF_00562"/>
    </source>
</evidence>
<dbReference type="PANTHER" id="PTHR34667:SF1">
    <property type="entry name" value="D-AMINOACYL-TRNA DEACYLASE"/>
    <property type="match status" value="1"/>
</dbReference>
<dbReference type="PANTHER" id="PTHR34667">
    <property type="entry name" value="D-AMINOACYL-TRNA DEACYLASE"/>
    <property type="match status" value="1"/>
</dbReference>
<keyword evidence="6" id="KW-1185">Reference proteome</keyword>
<keyword evidence="2 4" id="KW-0378">Hydrolase</keyword>
<dbReference type="GO" id="GO:0019478">
    <property type="term" value="P:D-amino acid catabolic process"/>
    <property type="evidence" value="ECO:0007669"/>
    <property type="project" value="UniProtKB-UniRule"/>
</dbReference>
<name>A0A8G2FVY0_PICTO</name>
<dbReference type="Gene3D" id="3.40.50.10700">
    <property type="entry name" value="AF0625-like"/>
    <property type="match status" value="1"/>
</dbReference>
<keyword evidence="1 4" id="KW-0479">Metal-binding</keyword>
<comment type="caution">
    <text evidence="5">The sequence shown here is derived from an EMBL/GenBank/DDBJ whole genome shotgun (WGS) entry which is preliminary data.</text>
</comment>
<dbReference type="EC" id="3.1.1.96" evidence="4"/>
<dbReference type="NCBIfam" id="NF003072">
    <property type="entry name" value="PRK03995.1-4"/>
    <property type="match status" value="1"/>
</dbReference>
<evidence type="ECO:0000313" key="5">
    <source>
        <dbReference type="EMBL" id="SMD30497.1"/>
    </source>
</evidence>
<dbReference type="HAMAP" id="MF_00562">
    <property type="entry name" value="Deacylase_DtdA"/>
    <property type="match status" value="1"/>
</dbReference>
<gene>
    <name evidence="4" type="primary">dtdA</name>
    <name evidence="5" type="ORF">SAMN02745355_0381</name>
</gene>
<evidence type="ECO:0000256" key="3">
    <source>
        <dbReference type="ARBA" id="ARBA00022833"/>
    </source>
</evidence>
<comment type="catalytic activity">
    <reaction evidence="4">
        <text>glycyl-tRNA(Ala) + H2O = tRNA(Ala) + glycine + H(+)</text>
        <dbReference type="Rhea" id="RHEA:53744"/>
        <dbReference type="Rhea" id="RHEA-COMP:9657"/>
        <dbReference type="Rhea" id="RHEA-COMP:13640"/>
        <dbReference type="ChEBI" id="CHEBI:15377"/>
        <dbReference type="ChEBI" id="CHEBI:15378"/>
        <dbReference type="ChEBI" id="CHEBI:57305"/>
        <dbReference type="ChEBI" id="CHEBI:78442"/>
        <dbReference type="ChEBI" id="CHEBI:78522"/>
        <dbReference type="EC" id="3.1.1.96"/>
    </reaction>
</comment>
<dbReference type="GO" id="GO:0051499">
    <property type="term" value="F:D-aminoacyl-tRNA deacylase activity"/>
    <property type="evidence" value="ECO:0007669"/>
    <property type="project" value="UniProtKB-UniRule"/>
</dbReference>
<sequence>MILRTMDLIIASRMDEASMLMAEKIIDLYDFNRLNENEYQKDGFKLMFIDDLHIYHNMEKLDFDTLIFLSRHSSSAGVKSLTVHSIGNYRKAELGGYDNKTVLSAPYEMSSSLRSIKELYNDDGYNITFEATHHGPYTKNRSYFIEIGTSGEDWHNDKILEIMARSVIEKNVKRFRSGIGIGGGHYAPKISDYFFNNDINIGHIIPKYVSETIKDNQIIESIENTENCSFILIDWKGSPSRLRSLALDAADKCSLELIKI</sequence>
<reference evidence="5 6" key="1">
    <citation type="submission" date="2017-04" db="EMBL/GenBank/DDBJ databases">
        <authorList>
            <person name="Varghese N."/>
            <person name="Submissions S."/>
        </authorList>
    </citation>
    <scope>NUCLEOTIDE SEQUENCE [LARGE SCALE GENOMIC DNA]</scope>
    <source>
        <strain evidence="5 6">DSM 9789</strain>
    </source>
</reference>
<dbReference type="GO" id="GO:0008270">
    <property type="term" value="F:zinc ion binding"/>
    <property type="evidence" value="ECO:0007669"/>
    <property type="project" value="UniProtKB-UniRule"/>
</dbReference>